<evidence type="ECO:0000313" key="2">
    <source>
        <dbReference type="Proteomes" id="UP000265520"/>
    </source>
</evidence>
<dbReference type="EMBL" id="LXQA010299527">
    <property type="protein sequence ID" value="MCI42038.1"/>
    <property type="molecule type" value="Genomic_DNA"/>
</dbReference>
<name>A0A392RZI8_9FABA</name>
<organism evidence="1 2">
    <name type="scientific">Trifolium medium</name>
    <dbReference type="NCBI Taxonomy" id="97028"/>
    <lineage>
        <taxon>Eukaryota</taxon>
        <taxon>Viridiplantae</taxon>
        <taxon>Streptophyta</taxon>
        <taxon>Embryophyta</taxon>
        <taxon>Tracheophyta</taxon>
        <taxon>Spermatophyta</taxon>
        <taxon>Magnoliopsida</taxon>
        <taxon>eudicotyledons</taxon>
        <taxon>Gunneridae</taxon>
        <taxon>Pentapetalae</taxon>
        <taxon>rosids</taxon>
        <taxon>fabids</taxon>
        <taxon>Fabales</taxon>
        <taxon>Fabaceae</taxon>
        <taxon>Papilionoideae</taxon>
        <taxon>50 kb inversion clade</taxon>
        <taxon>NPAAA clade</taxon>
        <taxon>Hologalegina</taxon>
        <taxon>IRL clade</taxon>
        <taxon>Trifolieae</taxon>
        <taxon>Trifolium</taxon>
    </lineage>
</organism>
<evidence type="ECO:0000313" key="1">
    <source>
        <dbReference type="EMBL" id="MCI42038.1"/>
    </source>
</evidence>
<reference evidence="1 2" key="1">
    <citation type="journal article" date="2018" name="Front. Plant Sci.">
        <title>Red Clover (Trifolium pratense) and Zigzag Clover (T. medium) - A Picture of Genomic Similarities and Differences.</title>
        <authorList>
            <person name="Dluhosova J."/>
            <person name="Istvanek J."/>
            <person name="Nedelnik J."/>
            <person name="Repkova J."/>
        </authorList>
    </citation>
    <scope>NUCLEOTIDE SEQUENCE [LARGE SCALE GENOMIC DNA]</scope>
    <source>
        <strain evidence="2">cv. 10/8</strain>
        <tissue evidence="1">Leaf</tissue>
    </source>
</reference>
<comment type="caution">
    <text evidence="1">The sequence shown here is derived from an EMBL/GenBank/DDBJ whole genome shotgun (WGS) entry which is preliminary data.</text>
</comment>
<sequence length="61" mass="6452">APCSAWSRWAAFLKSPGERLSPPLARSRQLAVQPLTCLATSRQESPVGCSATDLSLQLSPG</sequence>
<protein>
    <submittedName>
        <fullName evidence="1">Uncharacterized protein</fullName>
    </submittedName>
</protein>
<feature type="non-terminal residue" evidence="1">
    <location>
        <position position="1"/>
    </location>
</feature>
<dbReference type="Proteomes" id="UP000265520">
    <property type="component" value="Unassembled WGS sequence"/>
</dbReference>
<accession>A0A392RZI8</accession>
<keyword evidence="2" id="KW-1185">Reference proteome</keyword>
<proteinExistence type="predicted"/>
<dbReference type="AlphaFoldDB" id="A0A392RZI8"/>